<sequence length="219" mass="24019">MSCFMRKKLYLCFSKIKCLPPSHDLDSSEEDHHSPTSTPTSVLLPTPSSAATPTASNSDSPFSPSSSSSSSFNDPDFLSSLPDLSTVYASRRFFFSSPGLSNSIVESCSEDAGGSATAGGVAVRKYSPDPRWDFRRSMQEMVEAKEAMDVKGDWEYLHELLLCYLRLNPKHTHGFIIGAFTDLIVSLMSQSRLDKDDIDLDIDVGANMNVNGRQGKTWG</sequence>
<dbReference type="Proteomes" id="UP001057402">
    <property type="component" value="Chromosome 12"/>
</dbReference>
<evidence type="ECO:0000313" key="2">
    <source>
        <dbReference type="Proteomes" id="UP001057402"/>
    </source>
</evidence>
<name>A0ACB9L330_9MYRT</name>
<accession>A0ACB9L330</accession>
<gene>
    <name evidence="1" type="ORF">MLD38_039616</name>
</gene>
<keyword evidence="2" id="KW-1185">Reference proteome</keyword>
<organism evidence="1 2">
    <name type="scientific">Melastoma candidum</name>
    <dbReference type="NCBI Taxonomy" id="119954"/>
    <lineage>
        <taxon>Eukaryota</taxon>
        <taxon>Viridiplantae</taxon>
        <taxon>Streptophyta</taxon>
        <taxon>Embryophyta</taxon>
        <taxon>Tracheophyta</taxon>
        <taxon>Spermatophyta</taxon>
        <taxon>Magnoliopsida</taxon>
        <taxon>eudicotyledons</taxon>
        <taxon>Gunneridae</taxon>
        <taxon>Pentapetalae</taxon>
        <taxon>rosids</taxon>
        <taxon>malvids</taxon>
        <taxon>Myrtales</taxon>
        <taxon>Melastomataceae</taxon>
        <taxon>Melastomatoideae</taxon>
        <taxon>Melastomateae</taxon>
        <taxon>Melastoma</taxon>
    </lineage>
</organism>
<proteinExistence type="predicted"/>
<comment type="caution">
    <text evidence="1">The sequence shown here is derived from an EMBL/GenBank/DDBJ whole genome shotgun (WGS) entry which is preliminary data.</text>
</comment>
<reference evidence="2" key="1">
    <citation type="journal article" date="2023" name="Front. Plant Sci.">
        <title>Chromosomal-level genome assembly of Melastoma candidum provides insights into trichome evolution.</title>
        <authorList>
            <person name="Zhong Y."/>
            <person name="Wu W."/>
            <person name="Sun C."/>
            <person name="Zou P."/>
            <person name="Liu Y."/>
            <person name="Dai S."/>
            <person name="Zhou R."/>
        </authorList>
    </citation>
    <scope>NUCLEOTIDE SEQUENCE [LARGE SCALE GENOMIC DNA]</scope>
</reference>
<evidence type="ECO:0000313" key="1">
    <source>
        <dbReference type="EMBL" id="KAI4304052.1"/>
    </source>
</evidence>
<protein>
    <submittedName>
        <fullName evidence="1">Uncharacterized protein</fullName>
    </submittedName>
</protein>
<dbReference type="EMBL" id="CM042891">
    <property type="protein sequence ID" value="KAI4304052.1"/>
    <property type="molecule type" value="Genomic_DNA"/>
</dbReference>